<dbReference type="Gene3D" id="1.20.1050.10">
    <property type="match status" value="1"/>
</dbReference>
<dbReference type="PANTHER" id="PTHR44051">
    <property type="entry name" value="GLUTATHIONE S-TRANSFERASE-RELATED"/>
    <property type="match status" value="1"/>
</dbReference>
<feature type="domain" description="GST N-terminal" evidence="1">
    <location>
        <begin position="28"/>
        <end position="108"/>
    </location>
</feature>
<organism evidence="2 3">
    <name type="scientific">Novosphingobium subterraneum</name>
    <dbReference type="NCBI Taxonomy" id="48936"/>
    <lineage>
        <taxon>Bacteria</taxon>
        <taxon>Pseudomonadati</taxon>
        <taxon>Pseudomonadota</taxon>
        <taxon>Alphaproteobacteria</taxon>
        <taxon>Sphingomonadales</taxon>
        <taxon>Sphingomonadaceae</taxon>
        <taxon>Novosphingobium</taxon>
    </lineage>
</organism>
<protein>
    <submittedName>
        <fullName evidence="2">Glutathione S-transferase-like protein</fullName>
    </submittedName>
</protein>
<dbReference type="SUPFAM" id="SSF52833">
    <property type="entry name" value="Thioredoxin-like"/>
    <property type="match status" value="1"/>
</dbReference>
<evidence type="ECO:0000313" key="3">
    <source>
        <dbReference type="Proteomes" id="UP000031338"/>
    </source>
</evidence>
<reference evidence="2 3" key="1">
    <citation type="submission" date="2014-10" db="EMBL/GenBank/DDBJ databases">
        <title>Draft genome sequence of Novosphingobium subterraneum DSM 12447.</title>
        <authorList>
            <person name="Gan H.M."/>
            <person name="Gan H.Y."/>
            <person name="Savka M.A."/>
        </authorList>
    </citation>
    <scope>NUCLEOTIDE SEQUENCE [LARGE SCALE GENOMIC DNA]</scope>
    <source>
        <strain evidence="2 3">DSM 12447</strain>
    </source>
</reference>
<dbReference type="PATRIC" id="fig|48936.3.peg.4623"/>
<dbReference type="InterPro" id="IPR040079">
    <property type="entry name" value="Glutathione_S-Trfase"/>
</dbReference>
<keyword evidence="3" id="KW-1185">Reference proteome</keyword>
<dbReference type="SFLD" id="SFLDS00019">
    <property type="entry name" value="Glutathione_Transferase_(cytos"/>
    <property type="match status" value="1"/>
</dbReference>
<evidence type="ECO:0000259" key="1">
    <source>
        <dbReference type="PROSITE" id="PS50404"/>
    </source>
</evidence>
<dbReference type="Proteomes" id="UP000031338">
    <property type="component" value="Unassembled WGS sequence"/>
</dbReference>
<name>A0A0B8ZTN7_9SPHN</name>
<keyword evidence="2" id="KW-0808">Transferase</keyword>
<sequence>MDCLHDQHFAAMCRKLALVLRTLSRNPHAMLTLYHCKNARSFRALWALEEMGLPYRLHTLPFPPRHRHEGMHEINPLGTIPVLIDGDVRMTESVAIPHYLATKYGPTDLAVAPHEEGYAAYLNFLVMGEATLTFPQTIHLRYQVFARPGERRPEIARDYAEWFGSRLRNAEGMMGEEFVAAGRFTMADISVGYAIMLALSVGLEEFVPSSLRDRWSSLSARESWKRAIAAQESSA</sequence>
<dbReference type="CDD" id="cd03046">
    <property type="entry name" value="GST_N_GTT1_like"/>
    <property type="match status" value="1"/>
</dbReference>
<dbReference type="PANTHER" id="PTHR44051:SF21">
    <property type="entry name" value="GLUTATHIONE S-TRANSFERASE FAMILY PROTEIN"/>
    <property type="match status" value="1"/>
</dbReference>
<evidence type="ECO:0000313" key="2">
    <source>
        <dbReference type="EMBL" id="KHS41636.1"/>
    </source>
</evidence>
<dbReference type="GO" id="GO:0016740">
    <property type="term" value="F:transferase activity"/>
    <property type="evidence" value="ECO:0007669"/>
    <property type="project" value="UniProtKB-KW"/>
</dbReference>
<dbReference type="PROSITE" id="PS50404">
    <property type="entry name" value="GST_NTER"/>
    <property type="match status" value="1"/>
</dbReference>
<dbReference type="SUPFAM" id="SSF47616">
    <property type="entry name" value="GST C-terminal domain-like"/>
    <property type="match status" value="1"/>
</dbReference>
<dbReference type="Pfam" id="PF13409">
    <property type="entry name" value="GST_N_2"/>
    <property type="match status" value="1"/>
</dbReference>
<dbReference type="InterPro" id="IPR004045">
    <property type="entry name" value="Glutathione_S-Trfase_N"/>
</dbReference>
<gene>
    <name evidence="2" type="ORF">NJ75_04589</name>
</gene>
<dbReference type="EMBL" id="JRVC01000038">
    <property type="protein sequence ID" value="KHS41636.1"/>
    <property type="molecule type" value="Genomic_DNA"/>
</dbReference>
<proteinExistence type="predicted"/>
<dbReference type="InterPro" id="IPR036249">
    <property type="entry name" value="Thioredoxin-like_sf"/>
</dbReference>
<dbReference type="SFLD" id="SFLDG00358">
    <property type="entry name" value="Main_(cytGST)"/>
    <property type="match status" value="1"/>
</dbReference>
<comment type="caution">
    <text evidence="2">The sequence shown here is derived from an EMBL/GenBank/DDBJ whole genome shotgun (WGS) entry which is preliminary data.</text>
</comment>
<dbReference type="Gene3D" id="3.40.30.10">
    <property type="entry name" value="Glutaredoxin"/>
    <property type="match status" value="1"/>
</dbReference>
<dbReference type="STRING" id="48936.NJ75_04589"/>
<dbReference type="InterPro" id="IPR036282">
    <property type="entry name" value="Glutathione-S-Trfase_C_sf"/>
</dbReference>
<dbReference type="AlphaFoldDB" id="A0A0B8ZTN7"/>
<accession>A0A0B8ZTN7</accession>